<dbReference type="Pfam" id="PF21896">
    <property type="entry name" value="Talin_IBS2B"/>
    <property type="match status" value="3"/>
</dbReference>
<keyword evidence="9" id="KW-1185">Reference proteome</keyword>
<dbReference type="InterPro" id="IPR054082">
    <property type="entry name" value="Talin_IBS2B"/>
</dbReference>
<comment type="subcellular location">
    <subcellularLocation>
        <location evidence="1">Cytoplasm</location>
    </subcellularLocation>
</comment>
<dbReference type="Pfam" id="PF21692">
    <property type="entry name" value="Talin_R4"/>
    <property type="match status" value="1"/>
</dbReference>
<dbReference type="PANTHER" id="PTHR19981:SF1">
    <property type="entry name" value="RHEA, ISOFORM B"/>
    <property type="match status" value="1"/>
</dbReference>
<feature type="domain" description="Talin R4" evidence="5">
    <location>
        <begin position="253"/>
        <end position="377"/>
    </location>
</feature>
<evidence type="ECO:0000259" key="7">
    <source>
        <dbReference type="Pfam" id="PF25177"/>
    </source>
</evidence>
<dbReference type="GO" id="GO:0005925">
    <property type="term" value="C:focal adhesion"/>
    <property type="evidence" value="ECO:0007669"/>
    <property type="project" value="TreeGrafter"/>
</dbReference>
<feature type="domain" description="Talin IBS2B" evidence="6">
    <location>
        <begin position="7"/>
        <end position="94"/>
    </location>
</feature>
<feature type="domain" description="Talin IBS2B" evidence="6">
    <location>
        <begin position="385"/>
        <end position="537"/>
    </location>
</feature>
<dbReference type="GO" id="GO:0005886">
    <property type="term" value="C:plasma membrane"/>
    <property type="evidence" value="ECO:0007669"/>
    <property type="project" value="TreeGrafter"/>
</dbReference>
<keyword evidence="3" id="KW-0175">Coiled coil</keyword>
<dbReference type="InterPro" id="IPR035964">
    <property type="entry name" value="I/LWEQ_dom_sf"/>
</dbReference>
<dbReference type="GO" id="GO:0030036">
    <property type="term" value="P:actin cytoskeleton organization"/>
    <property type="evidence" value="ECO:0007669"/>
    <property type="project" value="TreeGrafter"/>
</dbReference>
<evidence type="ECO:0000256" key="4">
    <source>
        <dbReference type="SAM" id="MobiDB-lite"/>
    </source>
</evidence>
<dbReference type="GO" id="GO:0005737">
    <property type="term" value="C:cytoplasm"/>
    <property type="evidence" value="ECO:0007669"/>
    <property type="project" value="UniProtKB-SubCell"/>
</dbReference>
<name>A0A8J2W6A5_9NEOP</name>
<evidence type="ECO:0000256" key="3">
    <source>
        <dbReference type="SAM" id="Coils"/>
    </source>
</evidence>
<evidence type="ECO:0000256" key="2">
    <source>
        <dbReference type="ARBA" id="ARBA00022490"/>
    </source>
</evidence>
<dbReference type="InterPro" id="IPR036723">
    <property type="entry name" value="Alpha-catenin/vinculin-like_sf"/>
</dbReference>
<sequence length="989" mass="105340">MYQDILLSLAKAVANTTAALVLKAKNVAAQCKDEQPLQNTIIAAATHCALATSQLVACAKVVAPTLHNPACREQLTSAARLVAQAVERLVSSCQQAPPAAGPGVEQLVTAAQRVTDELERLLAHCHLDRRVQPSVVEQSVEGVVCASESVTEAADGPEMVRRARLLGQATARLIADIKTEAENQPSDSQRKLLAAAKLLADATARMVEAARLCASLPQDREKQENLRRAAEELKIIAADYGQHQAAPDKHRARLAESARQAASSATQLITSAHNAAHYNTNKYSQDTLSSECDVLEQQAARLARAARSWAAAPAQPAANLDLLAASDAFLQPSGHVIQAARGVLPTISDATAAKQLADTTHQFTASCADLRSSASRARSSGRGGELEAAEHVLLELQDELEQLEAAARDLELTPVHGHTAEWAYSALQTSGRSASSAGAQLAAGARRGDGAAAGRAASELAAALRDFTPPLRAAVTNASDTHRHKVLSCGKQVLQSSLTLVQRVQAQLASGQTDDEELMSLARAVSQNIEHTVDAAPALRELDAALDSIAQTLGVLDMGEFPTSDRPYSELQTELNSAAVELNSASARVAEGGAPEALPPAAEDYLTAFDRLIAVGLEMAGRTEELESRTQMMGSLKTVTVNSSKLLITAKSVSQDLTRPNAKNQLAAAARAVTDSINALVDVCTEAAPGQKECAAAVRNMQAARALLTAPSQPLTEMGYFDCLDAVVDQSKLLSEGMSGMAGAVKVGPGATDRLCRSVGTVASAVQGLVECTAQAAYLVARVSWTRPSSRARRPPLTPHAPRCLPRAPNNIKCCQPPQPSRSILPHCVTRAELPPHGVRNHRARDTSSKQLRTSLTVLLHSSKRSRLWMLITARRTCPAVPPRPGRSRTPSVPCGPSQTVPSSRRSRRGSHRRPATTRRLYYSVEGASYPNLAVWWRRRAPSPSTRRSGPTGTRWRTTARLCQILSSPSSLTYVRRPPVSGRVKQLSR</sequence>
<comment type="caution">
    <text evidence="8">The sequence shown here is derived from an EMBL/GenBank/DDBJ whole genome shotgun (WGS) entry which is preliminary data.</text>
</comment>
<dbReference type="AlphaFoldDB" id="A0A8J2W6A5"/>
<dbReference type="SUPFAM" id="SSF109885">
    <property type="entry name" value="I/LWEQ domain"/>
    <property type="match status" value="2"/>
</dbReference>
<feature type="domain" description="Talin IBS2B" evidence="6">
    <location>
        <begin position="594"/>
        <end position="683"/>
    </location>
</feature>
<dbReference type="InterPro" id="IPR049108">
    <property type="entry name" value="Talin_R4"/>
</dbReference>
<dbReference type="Proteomes" id="UP000789524">
    <property type="component" value="Unassembled WGS sequence"/>
</dbReference>
<dbReference type="GO" id="GO:0005178">
    <property type="term" value="F:integrin binding"/>
    <property type="evidence" value="ECO:0007669"/>
    <property type="project" value="TreeGrafter"/>
</dbReference>
<accession>A0A8J2W6A5</accession>
<feature type="compositionally biased region" description="Basic residues" evidence="4">
    <location>
        <begin position="905"/>
        <end position="917"/>
    </location>
</feature>
<keyword evidence="2" id="KW-0963">Cytoplasm</keyword>
<dbReference type="SUPFAM" id="SSF47220">
    <property type="entry name" value="alpha-catenin/vinculin-like"/>
    <property type="match status" value="1"/>
</dbReference>
<dbReference type="Gene3D" id="1.20.120.230">
    <property type="entry name" value="Alpha-catenin/vinculin-like"/>
    <property type="match status" value="3"/>
</dbReference>
<evidence type="ECO:0000313" key="8">
    <source>
        <dbReference type="EMBL" id="CAG9573830.1"/>
    </source>
</evidence>
<dbReference type="OrthoDB" id="10262320at2759"/>
<dbReference type="GO" id="GO:0051015">
    <property type="term" value="F:actin filament binding"/>
    <property type="evidence" value="ECO:0007669"/>
    <property type="project" value="InterPro"/>
</dbReference>
<feature type="region of interest" description="Disordered" evidence="4">
    <location>
        <begin position="879"/>
        <end position="918"/>
    </location>
</feature>
<dbReference type="Pfam" id="PF25177">
    <property type="entry name" value="Talin_VBS2"/>
    <property type="match status" value="1"/>
</dbReference>
<evidence type="ECO:0000313" key="9">
    <source>
        <dbReference type="Proteomes" id="UP000789524"/>
    </source>
</evidence>
<evidence type="ECO:0000256" key="1">
    <source>
        <dbReference type="ARBA" id="ARBA00004496"/>
    </source>
</evidence>
<dbReference type="InterPro" id="IPR057346">
    <property type="entry name" value="Talin1/2_VBS2"/>
</dbReference>
<feature type="coiled-coil region" evidence="3">
    <location>
        <begin position="386"/>
        <end position="413"/>
    </location>
</feature>
<gene>
    <name evidence="8" type="ORF">DCHRY22_LOCUS10688</name>
</gene>
<dbReference type="Gene3D" id="1.20.1420.10">
    <property type="entry name" value="Talin, central domain"/>
    <property type="match status" value="3"/>
</dbReference>
<dbReference type="EMBL" id="CAKASE010000071">
    <property type="protein sequence ID" value="CAG9573830.1"/>
    <property type="molecule type" value="Genomic_DNA"/>
</dbReference>
<evidence type="ECO:0000259" key="5">
    <source>
        <dbReference type="Pfam" id="PF21692"/>
    </source>
</evidence>
<protein>
    <submittedName>
        <fullName evidence="8">(African queen) hypothetical protein</fullName>
    </submittedName>
</protein>
<dbReference type="GO" id="GO:0098609">
    <property type="term" value="P:cell-cell adhesion"/>
    <property type="evidence" value="ECO:0007669"/>
    <property type="project" value="TreeGrafter"/>
</dbReference>
<reference evidence="8" key="1">
    <citation type="submission" date="2021-09" db="EMBL/GenBank/DDBJ databases">
        <authorList>
            <person name="Martin H S."/>
        </authorList>
    </citation>
    <scope>NUCLEOTIDE SEQUENCE</scope>
</reference>
<feature type="domain" description="Talin-1/2 VBS2" evidence="7">
    <location>
        <begin position="137"/>
        <end position="238"/>
    </location>
</feature>
<organism evidence="8 9">
    <name type="scientific">Danaus chrysippus</name>
    <name type="common">African queen</name>
    <dbReference type="NCBI Taxonomy" id="151541"/>
    <lineage>
        <taxon>Eukaryota</taxon>
        <taxon>Metazoa</taxon>
        <taxon>Ecdysozoa</taxon>
        <taxon>Arthropoda</taxon>
        <taxon>Hexapoda</taxon>
        <taxon>Insecta</taxon>
        <taxon>Pterygota</taxon>
        <taxon>Neoptera</taxon>
        <taxon>Endopterygota</taxon>
        <taxon>Lepidoptera</taxon>
        <taxon>Glossata</taxon>
        <taxon>Ditrysia</taxon>
        <taxon>Papilionoidea</taxon>
        <taxon>Nymphalidae</taxon>
        <taxon>Danainae</taxon>
        <taxon>Danaini</taxon>
        <taxon>Danaina</taxon>
        <taxon>Danaus</taxon>
        <taxon>Anosia</taxon>
    </lineage>
</organism>
<evidence type="ECO:0000259" key="6">
    <source>
        <dbReference type="Pfam" id="PF21896"/>
    </source>
</evidence>
<dbReference type="PANTHER" id="PTHR19981">
    <property type="entry name" value="TALIN"/>
    <property type="match status" value="1"/>
</dbReference>
<proteinExistence type="predicted"/>